<evidence type="ECO:0000259" key="5">
    <source>
        <dbReference type="PROSITE" id="PS51764"/>
    </source>
</evidence>
<dbReference type="Gene3D" id="3.20.20.80">
    <property type="entry name" value="Glycosidases"/>
    <property type="match status" value="1"/>
</dbReference>
<dbReference type="InterPro" id="IPR000805">
    <property type="entry name" value="Glyco_hydro_26"/>
</dbReference>
<organism evidence="6 7">
    <name type="scientific">Paenibacillus rhizovicinus</name>
    <dbReference type="NCBI Taxonomy" id="2704463"/>
    <lineage>
        <taxon>Bacteria</taxon>
        <taxon>Bacillati</taxon>
        <taxon>Bacillota</taxon>
        <taxon>Bacilli</taxon>
        <taxon>Bacillales</taxon>
        <taxon>Paenibacillaceae</taxon>
        <taxon>Paenibacillus</taxon>
    </lineage>
</organism>
<accession>A0A6C0NUI6</accession>
<name>A0A6C0NUI6_9BACL</name>
<evidence type="ECO:0000256" key="2">
    <source>
        <dbReference type="ARBA" id="ARBA00022801"/>
    </source>
</evidence>
<dbReference type="InterPro" id="IPR022790">
    <property type="entry name" value="GH26_dom"/>
</dbReference>
<protein>
    <recommendedName>
        <fullName evidence="5">GH26 domain-containing protein</fullName>
    </recommendedName>
</protein>
<feature type="domain" description="GH26" evidence="5">
    <location>
        <begin position="37"/>
        <end position="375"/>
    </location>
</feature>
<dbReference type="AlphaFoldDB" id="A0A6C0NUI6"/>
<dbReference type="PRINTS" id="PR00739">
    <property type="entry name" value="GLHYDRLASE26"/>
</dbReference>
<keyword evidence="3 4" id="KW-0326">Glycosidase</keyword>
<dbReference type="InterPro" id="IPR017853">
    <property type="entry name" value="GH"/>
</dbReference>
<reference evidence="6 7" key="1">
    <citation type="submission" date="2020-02" db="EMBL/GenBank/DDBJ databases">
        <title>Paenibacillus sp. nov., isolated from rhizosphere soil of tomato.</title>
        <authorList>
            <person name="Weon H.-Y."/>
            <person name="Lee S.A."/>
        </authorList>
    </citation>
    <scope>NUCLEOTIDE SEQUENCE [LARGE SCALE GENOMIC DNA]</scope>
    <source>
        <strain evidence="6 7">14171R-81</strain>
    </source>
</reference>
<gene>
    <name evidence="6" type="ORF">GZH47_02835</name>
</gene>
<evidence type="ECO:0000256" key="3">
    <source>
        <dbReference type="ARBA" id="ARBA00023295"/>
    </source>
</evidence>
<dbReference type="GO" id="GO:0016985">
    <property type="term" value="F:mannan endo-1,4-beta-mannosidase activity"/>
    <property type="evidence" value="ECO:0007669"/>
    <property type="project" value="InterPro"/>
</dbReference>
<dbReference type="KEGG" id="prz:GZH47_02835"/>
<dbReference type="PANTHER" id="PTHR40079">
    <property type="entry name" value="MANNAN ENDO-1,4-BETA-MANNOSIDASE E-RELATED"/>
    <property type="match status" value="1"/>
</dbReference>
<dbReference type="SUPFAM" id="SSF51445">
    <property type="entry name" value="(Trans)glycosidases"/>
    <property type="match status" value="1"/>
</dbReference>
<evidence type="ECO:0000256" key="4">
    <source>
        <dbReference type="PROSITE-ProRule" id="PRU01100"/>
    </source>
</evidence>
<sequence>MTLNNDLSIMPDHARPPISTEDFDLSPVRLVDAAATDETVSLFAFLRGIAGRYIMFGHQNDTTESVVTNAAGGSDTFAAVGAYPAVFGIGVRMNASELIAIAKDIHAKNGIVTLEDHMPNFTSGGSFYDMTPCVEHILPGGKDHAKFVARLDATADFANGFKDDSGKLVPVIYRPFHENSGNWFWWGSTTSTREQYIALWHFTVRYLRDERGVRNFLYAYSPNGHFKDEADYLDRYPGDDFVDLIGMDIYDDRPEYGSGWMEATMLDARILVGIAESRGKVAALTEAGLRWNAEDGLKPSGNTVPDWFSLLHRTLSEDPVASKIAYMLTWRNDNPGDGPPRHFWVPFRGHPVYGDHEMVDEFVKYYNLDTVLFADRLRGQFDLKVRKV</sequence>
<feature type="active site" description="Nucleophile" evidence="4">
    <location>
        <position position="286"/>
    </location>
</feature>
<evidence type="ECO:0000313" key="6">
    <source>
        <dbReference type="EMBL" id="QHW29869.1"/>
    </source>
</evidence>
<keyword evidence="2 4" id="KW-0378">Hydrolase</keyword>
<dbReference type="Pfam" id="PF02156">
    <property type="entry name" value="Glyco_hydro_26"/>
    <property type="match status" value="1"/>
</dbReference>
<evidence type="ECO:0000313" key="7">
    <source>
        <dbReference type="Proteomes" id="UP000479114"/>
    </source>
</evidence>
<keyword evidence="7" id="KW-1185">Reference proteome</keyword>
<comment type="similarity">
    <text evidence="1 4">Belongs to the glycosyl hydrolase 26 family.</text>
</comment>
<dbReference type="EMBL" id="CP048286">
    <property type="protein sequence ID" value="QHW29869.1"/>
    <property type="molecule type" value="Genomic_DNA"/>
</dbReference>
<dbReference type="Proteomes" id="UP000479114">
    <property type="component" value="Chromosome"/>
</dbReference>
<dbReference type="RefSeq" id="WP_162638438.1">
    <property type="nucleotide sequence ID" value="NZ_CP048286.1"/>
</dbReference>
<feature type="active site" description="Proton donor" evidence="4">
    <location>
        <position position="178"/>
    </location>
</feature>
<evidence type="ECO:0000256" key="1">
    <source>
        <dbReference type="ARBA" id="ARBA00007754"/>
    </source>
</evidence>
<dbReference type="PANTHER" id="PTHR40079:SF4">
    <property type="entry name" value="GH26 DOMAIN-CONTAINING PROTEIN-RELATED"/>
    <property type="match status" value="1"/>
</dbReference>
<proteinExistence type="inferred from homology"/>
<dbReference type="PROSITE" id="PS51764">
    <property type="entry name" value="GH26"/>
    <property type="match status" value="1"/>
</dbReference>
<dbReference type="GO" id="GO:0006080">
    <property type="term" value="P:substituted mannan metabolic process"/>
    <property type="evidence" value="ECO:0007669"/>
    <property type="project" value="InterPro"/>
</dbReference>